<dbReference type="RefSeq" id="WP_108900699.1">
    <property type="nucleotide sequence ID" value="NZ_CP029185.2"/>
</dbReference>
<sequence length="110" mass="12672">MKHISVPTSKAAMSRLNLDTYITGDLIELYLNKEQYQALWKTGVIEQMNKALNIMIDDFEDEKLSGNDRLLHAQQIIESKLISTHCEILQKLLTLVNSAIKHNTGLFFYF</sequence>
<reference evidence="1 2" key="1">
    <citation type="journal article" date="2019" name="Int. J. Syst. Evol. Microbiol.">
        <title>Limnobaculum parvum gen. nov., sp. nov., isolated from a freshwater lake.</title>
        <authorList>
            <person name="Baek C."/>
            <person name="Shin S.K."/>
            <person name="Yi H."/>
        </authorList>
    </citation>
    <scope>NUCLEOTIDE SEQUENCE [LARGE SCALE GENOMIC DNA]</scope>
    <source>
        <strain evidence="1 2">HYN0051</strain>
    </source>
</reference>
<dbReference type="Proteomes" id="UP000244908">
    <property type="component" value="Chromosome"/>
</dbReference>
<dbReference type="AlphaFoldDB" id="A0A2Y9TYN2"/>
<dbReference type="OrthoDB" id="6989327at2"/>
<name>A0A2Y9TYN2_9GAMM</name>
<evidence type="ECO:0000313" key="1">
    <source>
        <dbReference type="EMBL" id="AWH88641.1"/>
    </source>
</evidence>
<gene>
    <name evidence="1" type="ORF">HYN51_08745</name>
</gene>
<dbReference type="KEGG" id="lpv:HYN51_08745"/>
<evidence type="ECO:0000313" key="2">
    <source>
        <dbReference type="Proteomes" id="UP000244908"/>
    </source>
</evidence>
<dbReference type="EMBL" id="CP029185">
    <property type="protein sequence ID" value="AWH88641.1"/>
    <property type="molecule type" value="Genomic_DNA"/>
</dbReference>
<organism evidence="1 2">
    <name type="scientific">Limnobaculum parvum</name>
    <dbReference type="NCBI Taxonomy" id="2172103"/>
    <lineage>
        <taxon>Bacteria</taxon>
        <taxon>Pseudomonadati</taxon>
        <taxon>Pseudomonadota</taxon>
        <taxon>Gammaproteobacteria</taxon>
        <taxon>Enterobacterales</taxon>
        <taxon>Budviciaceae</taxon>
        <taxon>Limnobaculum</taxon>
    </lineage>
</organism>
<accession>A0A2Y9TYN2</accession>
<protein>
    <submittedName>
        <fullName evidence="1">Uncharacterized protein</fullName>
    </submittedName>
</protein>
<proteinExistence type="predicted"/>
<keyword evidence="2" id="KW-1185">Reference proteome</keyword>